<keyword evidence="2" id="KW-1185">Reference proteome</keyword>
<proteinExistence type="predicted"/>
<comment type="caution">
    <text evidence="1">The sequence shown here is derived from an EMBL/GenBank/DDBJ whole genome shotgun (WGS) entry which is preliminary data.</text>
</comment>
<protein>
    <submittedName>
        <fullName evidence="1">Uncharacterized protein</fullName>
    </submittedName>
</protein>
<gene>
    <name evidence="1" type="ORF">AVEN_194011_1</name>
</gene>
<sequence>MDREHHLDVSLLQEFFSETHGDVEYGKYKTYFSLPDVSRKKSDESEEFREGILDEIDPGMSTHAYSPVNRA</sequence>
<evidence type="ECO:0000313" key="1">
    <source>
        <dbReference type="EMBL" id="GBN11516.1"/>
    </source>
</evidence>
<organism evidence="1 2">
    <name type="scientific">Araneus ventricosus</name>
    <name type="common">Orbweaver spider</name>
    <name type="synonym">Epeira ventricosa</name>
    <dbReference type="NCBI Taxonomy" id="182803"/>
    <lineage>
        <taxon>Eukaryota</taxon>
        <taxon>Metazoa</taxon>
        <taxon>Ecdysozoa</taxon>
        <taxon>Arthropoda</taxon>
        <taxon>Chelicerata</taxon>
        <taxon>Arachnida</taxon>
        <taxon>Araneae</taxon>
        <taxon>Araneomorphae</taxon>
        <taxon>Entelegynae</taxon>
        <taxon>Araneoidea</taxon>
        <taxon>Araneidae</taxon>
        <taxon>Araneus</taxon>
    </lineage>
</organism>
<dbReference type="Proteomes" id="UP000499080">
    <property type="component" value="Unassembled WGS sequence"/>
</dbReference>
<dbReference type="EMBL" id="BGPR01005585">
    <property type="protein sequence ID" value="GBN11516.1"/>
    <property type="molecule type" value="Genomic_DNA"/>
</dbReference>
<dbReference type="AlphaFoldDB" id="A0A4Y2LD56"/>
<name>A0A4Y2LD56_ARAVE</name>
<evidence type="ECO:0000313" key="2">
    <source>
        <dbReference type="Proteomes" id="UP000499080"/>
    </source>
</evidence>
<accession>A0A4Y2LD56</accession>
<reference evidence="1 2" key="1">
    <citation type="journal article" date="2019" name="Sci. Rep.">
        <title>Orb-weaving spider Araneus ventricosus genome elucidates the spidroin gene catalogue.</title>
        <authorList>
            <person name="Kono N."/>
            <person name="Nakamura H."/>
            <person name="Ohtoshi R."/>
            <person name="Moran D.A.P."/>
            <person name="Shinohara A."/>
            <person name="Yoshida Y."/>
            <person name="Fujiwara M."/>
            <person name="Mori M."/>
            <person name="Tomita M."/>
            <person name="Arakawa K."/>
        </authorList>
    </citation>
    <scope>NUCLEOTIDE SEQUENCE [LARGE SCALE GENOMIC DNA]</scope>
</reference>